<dbReference type="Proteomes" id="UP000785613">
    <property type="component" value="Unassembled WGS sequence"/>
</dbReference>
<organism evidence="2 3">
    <name type="scientific">Massilia rubra</name>
    <dbReference type="NCBI Taxonomy" id="2607910"/>
    <lineage>
        <taxon>Bacteria</taxon>
        <taxon>Pseudomonadati</taxon>
        <taxon>Pseudomonadota</taxon>
        <taxon>Betaproteobacteria</taxon>
        <taxon>Burkholderiales</taxon>
        <taxon>Oxalobacteraceae</taxon>
        <taxon>Telluria group</taxon>
        <taxon>Massilia</taxon>
    </lineage>
</organism>
<keyword evidence="1" id="KW-1133">Transmembrane helix</keyword>
<evidence type="ECO:0008006" key="4">
    <source>
        <dbReference type="Google" id="ProtNLM"/>
    </source>
</evidence>
<evidence type="ECO:0000256" key="1">
    <source>
        <dbReference type="SAM" id="Phobius"/>
    </source>
</evidence>
<keyword evidence="3" id="KW-1185">Reference proteome</keyword>
<proteinExistence type="predicted"/>
<keyword evidence="1" id="KW-0472">Membrane</keyword>
<keyword evidence="1" id="KW-0812">Transmembrane</keyword>
<evidence type="ECO:0000313" key="2">
    <source>
        <dbReference type="EMBL" id="NHZ37246.1"/>
    </source>
</evidence>
<evidence type="ECO:0000313" key="3">
    <source>
        <dbReference type="Proteomes" id="UP000785613"/>
    </source>
</evidence>
<gene>
    <name evidence="2" type="ORF">F0185_27150</name>
</gene>
<feature type="transmembrane region" description="Helical" evidence="1">
    <location>
        <begin position="97"/>
        <end position="119"/>
    </location>
</feature>
<comment type="caution">
    <text evidence="2">The sequence shown here is derived from an EMBL/GenBank/DDBJ whole genome shotgun (WGS) entry which is preliminary data.</text>
</comment>
<accession>A0ABX0LYM9</accession>
<dbReference type="RefSeq" id="WP_167230066.1">
    <property type="nucleotide sequence ID" value="NZ_VUYU01000026.1"/>
</dbReference>
<protein>
    <recommendedName>
        <fullName evidence="4">Anti-sigma factor</fullName>
    </recommendedName>
</protein>
<sequence length="171" mass="17820">MDQQKLRTLVFEKTGVRIDIDDPIFALVALNEAVLAEAVERHVELLDDATADLADQVRALQDTGYLGHAVPASARPAALVTAAPGPVQAAAAQEKRLIAIVGGAALLCAFVVLAGQALLLRPAPAPAPVLVARELTPEQSSALRDGDKLAKAVAKLDPKTRAAIAAEMQKP</sequence>
<name>A0ABX0LYM9_9BURK</name>
<dbReference type="EMBL" id="VUYU01000026">
    <property type="protein sequence ID" value="NHZ37246.1"/>
    <property type="molecule type" value="Genomic_DNA"/>
</dbReference>
<reference evidence="2 3" key="1">
    <citation type="submission" date="2019-09" db="EMBL/GenBank/DDBJ databases">
        <title>Taxonomy of Antarctic Massilia spp.: description of Massilia rubra sp. nov., Massilia aquatica sp. nov., Massilia mucilaginosa sp. nov., Massilia frigida sp. nov. isolated from streams, lakes and regoliths.</title>
        <authorList>
            <person name="Holochova P."/>
            <person name="Sedlacek I."/>
            <person name="Kralova S."/>
            <person name="Maslanova I."/>
            <person name="Busse H.-J."/>
            <person name="Stankova E."/>
            <person name="Vrbovska V."/>
            <person name="Kovarovic V."/>
            <person name="Bartak M."/>
            <person name="Svec P."/>
            <person name="Pantucek R."/>
        </authorList>
    </citation>
    <scope>NUCLEOTIDE SEQUENCE [LARGE SCALE GENOMIC DNA]</scope>
    <source>
        <strain evidence="2 3">CCM 8692</strain>
    </source>
</reference>